<feature type="domain" description="Transcription regulator PadR N-terminal" evidence="1">
    <location>
        <begin position="15"/>
        <end position="85"/>
    </location>
</feature>
<evidence type="ECO:0000313" key="2">
    <source>
        <dbReference type="EMBL" id="AJB41682.1"/>
    </source>
</evidence>
<dbReference type="STRING" id="697581.TCARB_0626"/>
<dbReference type="EMBL" id="CP007493">
    <property type="protein sequence ID" value="AJB41682.1"/>
    <property type="molecule type" value="Genomic_DNA"/>
</dbReference>
<name>A0A3G1A4V1_9CREN</name>
<dbReference type="KEGG" id="tcb:TCARB_0626"/>
<evidence type="ECO:0000259" key="1">
    <source>
        <dbReference type="Pfam" id="PF03551"/>
    </source>
</evidence>
<accession>A0A3G1A4V1</accession>
<dbReference type="RefSeq" id="WP_052886673.1">
    <property type="nucleotide sequence ID" value="NZ_CP007493.1"/>
</dbReference>
<protein>
    <submittedName>
        <fullName evidence="2">Transcriptional regulator, PadR family</fullName>
    </submittedName>
</protein>
<dbReference type="PANTHER" id="PTHR43252">
    <property type="entry name" value="TRANSCRIPTIONAL REGULATOR YQJI"/>
    <property type="match status" value="1"/>
</dbReference>
<proteinExistence type="predicted"/>
<dbReference type="InterPro" id="IPR005149">
    <property type="entry name" value="Tscrpt_reg_PadR_N"/>
</dbReference>
<dbReference type="AlphaFoldDB" id="A0A3G1A4V1"/>
<organism evidence="2 3">
    <name type="scientific">Thermofilum adornatum 1505</name>
    <dbReference type="NCBI Taxonomy" id="697581"/>
    <lineage>
        <taxon>Archaea</taxon>
        <taxon>Thermoproteota</taxon>
        <taxon>Thermoprotei</taxon>
        <taxon>Thermofilales</taxon>
        <taxon>Thermofilaceae</taxon>
        <taxon>Thermofilum</taxon>
    </lineage>
</organism>
<sequence>MNKKLMFKGYLKLLVLAVLEKGPQHAYGIIKELEKSSGFKPSPGALYPILKKLLKEGLIEVEHRGGEPSSTRIYKLTNKGREFLELRKPELDEALRVARSWKKFQEIKGYRLFHVVDELLDSIETLDEEKLSELKKLIAEFEINVLRIIEG</sequence>
<dbReference type="InterPro" id="IPR036390">
    <property type="entry name" value="WH_DNA-bd_sf"/>
</dbReference>
<dbReference type="InterPro" id="IPR036388">
    <property type="entry name" value="WH-like_DNA-bd_sf"/>
</dbReference>
<dbReference type="Pfam" id="PF03551">
    <property type="entry name" value="PadR"/>
    <property type="match status" value="1"/>
</dbReference>
<dbReference type="PANTHER" id="PTHR43252:SF5">
    <property type="entry name" value="TRANSCRIPTIONAL REGULATOR, PADR-LIKE FAMILY"/>
    <property type="match status" value="1"/>
</dbReference>
<dbReference type="SUPFAM" id="SSF46785">
    <property type="entry name" value="Winged helix' DNA-binding domain"/>
    <property type="match status" value="1"/>
</dbReference>
<reference evidence="3" key="1">
    <citation type="book" date="2010" name="EXTREMOPHILES" publisher="0:0-0">
        <title>Complete genome sequences of ten hyperthermophilic archaea reveal their metabolic capabilities and possible ecological roles.</title>
        <editorList>
            <person name="?"/>
        </editorList>
        <authorList>
            <person name="Ravin N.V."/>
            <person name="Mardanov A.V."/>
            <person name="Bonch-Osmolovskaya E.A."/>
            <person name="Skryabin K.G."/>
        </authorList>
    </citation>
    <scope>NUCLEOTIDE SEQUENCE [LARGE SCALE GENOMIC DNA]</scope>
    <source>
        <strain evidence="3">1505</strain>
    </source>
</reference>
<dbReference type="GeneID" id="25406073"/>
<dbReference type="Proteomes" id="UP000266720">
    <property type="component" value="Chromosome"/>
</dbReference>
<evidence type="ECO:0000313" key="3">
    <source>
        <dbReference type="Proteomes" id="UP000266720"/>
    </source>
</evidence>
<dbReference type="Gene3D" id="1.10.10.10">
    <property type="entry name" value="Winged helix-like DNA-binding domain superfamily/Winged helix DNA-binding domain"/>
    <property type="match status" value="1"/>
</dbReference>
<gene>
    <name evidence="2" type="ORF">TCARB_0626</name>
</gene>